<evidence type="ECO:0000259" key="2">
    <source>
        <dbReference type="PROSITE" id="PS50404"/>
    </source>
</evidence>
<keyword evidence="5" id="KW-1185">Reference proteome</keyword>
<dbReference type="InterPro" id="IPR034333">
    <property type="entry name" value="GST_Zeta_N"/>
</dbReference>
<dbReference type="Pfam" id="PF13417">
    <property type="entry name" value="GST_N_3"/>
    <property type="match status" value="1"/>
</dbReference>
<evidence type="ECO:0000256" key="1">
    <source>
        <dbReference type="ARBA" id="ARBA00010007"/>
    </source>
</evidence>
<dbReference type="InterPro" id="IPR036282">
    <property type="entry name" value="Glutathione-S-Trfase_C_sf"/>
</dbReference>
<proteinExistence type="inferred from homology"/>
<dbReference type="Proteomes" id="UP001595756">
    <property type="component" value="Unassembled WGS sequence"/>
</dbReference>
<feature type="domain" description="GST C-terminal" evidence="3">
    <location>
        <begin position="87"/>
        <end position="213"/>
    </location>
</feature>
<dbReference type="InterPro" id="IPR005955">
    <property type="entry name" value="GST_Zeta"/>
</dbReference>
<dbReference type="InterPro" id="IPR010987">
    <property type="entry name" value="Glutathione-S-Trfase_C-like"/>
</dbReference>
<dbReference type="PANTHER" id="PTHR42673:SF21">
    <property type="entry name" value="GLUTATHIONE S-TRANSFERASE YFCF"/>
    <property type="match status" value="1"/>
</dbReference>
<dbReference type="GO" id="GO:0016034">
    <property type="term" value="F:maleylacetoacetate isomerase activity"/>
    <property type="evidence" value="ECO:0007669"/>
    <property type="project" value="UniProtKB-EC"/>
</dbReference>
<organism evidence="4 5">
    <name type="scientific">Castellaniella hirudinis</name>
    <dbReference type="NCBI Taxonomy" id="1144617"/>
    <lineage>
        <taxon>Bacteria</taxon>
        <taxon>Pseudomonadati</taxon>
        <taxon>Pseudomonadota</taxon>
        <taxon>Betaproteobacteria</taxon>
        <taxon>Burkholderiales</taxon>
        <taxon>Alcaligenaceae</taxon>
        <taxon>Castellaniella</taxon>
    </lineage>
</organism>
<dbReference type="SUPFAM" id="SSF47616">
    <property type="entry name" value="GST C-terminal domain-like"/>
    <property type="match status" value="1"/>
</dbReference>
<dbReference type="InterPro" id="IPR004045">
    <property type="entry name" value="Glutathione_S-Trfase_N"/>
</dbReference>
<gene>
    <name evidence="4" type="primary">maiA</name>
    <name evidence="4" type="ORF">ACFO0J_05400</name>
</gene>
<dbReference type="Gene3D" id="1.20.1050.10">
    <property type="match status" value="1"/>
</dbReference>
<dbReference type="InterPro" id="IPR036249">
    <property type="entry name" value="Thioredoxin-like_sf"/>
</dbReference>
<comment type="caution">
    <text evidence="4">The sequence shown here is derived from an EMBL/GenBank/DDBJ whole genome shotgun (WGS) entry which is preliminary data.</text>
</comment>
<dbReference type="CDD" id="cd03042">
    <property type="entry name" value="GST_N_Zeta"/>
    <property type="match status" value="1"/>
</dbReference>
<evidence type="ECO:0000313" key="5">
    <source>
        <dbReference type="Proteomes" id="UP001595756"/>
    </source>
</evidence>
<dbReference type="Gene3D" id="3.40.30.10">
    <property type="entry name" value="Glutaredoxin"/>
    <property type="match status" value="1"/>
</dbReference>
<name>A0ABV8RVZ7_9BURK</name>
<dbReference type="PROSITE" id="PS50405">
    <property type="entry name" value="GST_CTER"/>
    <property type="match status" value="1"/>
</dbReference>
<dbReference type="RefSeq" id="WP_376812351.1">
    <property type="nucleotide sequence ID" value="NZ_JBHSDY010000003.1"/>
</dbReference>
<evidence type="ECO:0000259" key="3">
    <source>
        <dbReference type="PROSITE" id="PS50405"/>
    </source>
</evidence>
<dbReference type="SFLD" id="SFLDS00019">
    <property type="entry name" value="Glutathione_Transferase_(cytos"/>
    <property type="match status" value="1"/>
</dbReference>
<keyword evidence="4" id="KW-0413">Isomerase</keyword>
<reference evidence="5" key="1">
    <citation type="journal article" date="2019" name="Int. J. Syst. Evol. Microbiol.">
        <title>The Global Catalogue of Microorganisms (GCM) 10K type strain sequencing project: providing services to taxonomists for standard genome sequencing and annotation.</title>
        <authorList>
            <consortium name="The Broad Institute Genomics Platform"/>
            <consortium name="The Broad Institute Genome Sequencing Center for Infectious Disease"/>
            <person name="Wu L."/>
            <person name="Ma J."/>
        </authorList>
    </citation>
    <scope>NUCLEOTIDE SEQUENCE [LARGE SCALE GENOMIC DNA]</scope>
    <source>
        <strain evidence="5">CGMCC 1.19029</strain>
    </source>
</reference>
<dbReference type="NCBIfam" id="TIGR01262">
    <property type="entry name" value="maiA"/>
    <property type="match status" value="1"/>
</dbReference>
<dbReference type="EMBL" id="JBHSDY010000003">
    <property type="protein sequence ID" value="MFC4297474.1"/>
    <property type="molecule type" value="Genomic_DNA"/>
</dbReference>
<dbReference type="PROSITE" id="PS50404">
    <property type="entry name" value="GST_NTER"/>
    <property type="match status" value="1"/>
</dbReference>
<evidence type="ECO:0000313" key="4">
    <source>
        <dbReference type="EMBL" id="MFC4297474.1"/>
    </source>
</evidence>
<dbReference type="SUPFAM" id="SSF52833">
    <property type="entry name" value="Thioredoxin-like"/>
    <property type="match status" value="1"/>
</dbReference>
<dbReference type="SFLD" id="SFLDG00358">
    <property type="entry name" value="Main_(cytGST)"/>
    <property type="match status" value="1"/>
</dbReference>
<dbReference type="EC" id="5.2.1.2" evidence="4"/>
<dbReference type="PANTHER" id="PTHR42673">
    <property type="entry name" value="MALEYLACETOACETATE ISOMERASE"/>
    <property type="match status" value="1"/>
</dbReference>
<protein>
    <submittedName>
        <fullName evidence="4">Maleylacetoacetate isomerase</fullName>
        <ecNumber evidence="4">5.2.1.2</ecNumber>
    </submittedName>
</protein>
<dbReference type="InterPro" id="IPR034330">
    <property type="entry name" value="GST_Zeta_C"/>
</dbReference>
<comment type="similarity">
    <text evidence="1">Belongs to the GST superfamily. Zeta family.</text>
</comment>
<sequence>MELYSYFRSSAAYRVRIALGLKGLDYRVIPVHLLRHGGEQLGDAYLSRNPEGLVPALDEGGRILTQSLAIIEYLDETHGPATLLPADALGRARVRALSLHVACDIHPLNNLRVLRWLSRELKVEQSARDDWYRHWVQLGFQALEAQLQSPGTGLCCHGDAPGMADCCLVPQVYNARRYDVDLSAFPTIARIAAHCESLPAFQAAHPGAQPDAE</sequence>
<dbReference type="InterPro" id="IPR040079">
    <property type="entry name" value="Glutathione_S-Trfase"/>
</dbReference>
<accession>A0ABV8RVZ7</accession>
<feature type="domain" description="GST N-terminal" evidence="2">
    <location>
        <begin position="1"/>
        <end position="82"/>
    </location>
</feature>
<dbReference type="CDD" id="cd03191">
    <property type="entry name" value="GST_C_Zeta"/>
    <property type="match status" value="1"/>
</dbReference>